<keyword evidence="1" id="KW-1133">Transmembrane helix</keyword>
<protein>
    <submittedName>
        <fullName evidence="2">Uncharacterized protein</fullName>
    </submittedName>
</protein>
<gene>
    <name evidence="2" type="ORF">BSTOLATCC_MIC5529</name>
</gene>
<evidence type="ECO:0000313" key="3">
    <source>
        <dbReference type="Proteomes" id="UP001162131"/>
    </source>
</evidence>
<reference evidence="2" key="1">
    <citation type="submission" date="2021-09" db="EMBL/GenBank/DDBJ databases">
        <authorList>
            <consortium name="AG Swart"/>
            <person name="Singh M."/>
            <person name="Singh A."/>
            <person name="Seah K."/>
            <person name="Emmerich C."/>
        </authorList>
    </citation>
    <scope>NUCLEOTIDE SEQUENCE</scope>
    <source>
        <strain evidence="2">ATCC30299</strain>
    </source>
</reference>
<evidence type="ECO:0000313" key="2">
    <source>
        <dbReference type="EMBL" id="CAG9312287.1"/>
    </source>
</evidence>
<dbReference type="AlphaFoldDB" id="A0AAU9IDQ1"/>
<keyword evidence="1" id="KW-0812">Transmembrane</keyword>
<keyword evidence="1" id="KW-0472">Membrane</keyword>
<keyword evidence="3" id="KW-1185">Reference proteome</keyword>
<sequence length="96" mass="11491">MSIKFLKKLPETEKNLLHQESVFDRLTIIFVTVQELFWAQKIHLMKEGCFLLKLYIQKIIFFFLQKSLLWQKSIIQILILMVKLIFAFHVNSGHVL</sequence>
<comment type="caution">
    <text evidence="2">The sequence shown here is derived from an EMBL/GenBank/DDBJ whole genome shotgun (WGS) entry which is preliminary data.</text>
</comment>
<dbReference type="Proteomes" id="UP001162131">
    <property type="component" value="Unassembled WGS sequence"/>
</dbReference>
<evidence type="ECO:0000256" key="1">
    <source>
        <dbReference type="SAM" id="Phobius"/>
    </source>
</evidence>
<proteinExistence type="predicted"/>
<dbReference type="EMBL" id="CAJZBQ010000005">
    <property type="protein sequence ID" value="CAG9312287.1"/>
    <property type="molecule type" value="Genomic_DNA"/>
</dbReference>
<accession>A0AAU9IDQ1</accession>
<name>A0AAU9IDQ1_9CILI</name>
<organism evidence="2 3">
    <name type="scientific">Blepharisma stoltei</name>
    <dbReference type="NCBI Taxonomy" id="1481888"/>
    <lineage>
        <taxon>Eukaryota</taxon>
        <taxon>Sar</taxon>
        <taxon>Alveolata</taxon>
        <taxon>Ciliophora</taxon>
        <taxon>Postciliodesmatophora</taxon>
        <taxon>Heterotrichea</taxon>
        <taxon>Heterotrichida</taxon>
        <taxon>Blepharismidae</taxon>
        <taxon>Blepharisma</taxon>
    </lineage>
</organism>
<feature type="transmembrane region" description="Helical" evidence="1">
    <location>
        <begin position="73"/>
        <end position="90"/>
    </location>
</feature>